<proteinExistence type="predicted"/>
<dbReference type="Proteomes" id="UP000319148">
    <property type="component" value="Unassembled WGS sequence"/>
</dbReference>
<name>A0A501PHB3_9PROT</name>
<gene>
    <name evidence="1" type="ORF">FIV46_11550</name>
</gene>
<reference evidence="2" key="1">
    <citation type="submission" date="2019-06" db="EMBL/GenBank/DDBJ databases">
        <title>The complete genome of Emcibacter congregatus ZYLT.</title>
        <authorList>
            <person name="Zhao Z."/>
        </authorList>
    </citation>
    <scope>NUCLEOTIDE SEQUENCE [LARGE SCALE GENOMIC DNA]</scope>
    <source>
        <strain evidence="2">MCCC 1A06723</strain>
    </source>
</reference>
<evidence type="ECO:0000313" key="1">
    <source>
        <dbReference type="EMBL" id="TPD59422.1"/>
    </source>
</evidence>
<protein>
    <recommendedName>
        <fullName evidence="3">DUF2489 domain-containing protein</fullName>
    </recommendedName>
</protein>
<comment type="caution">
    <text evidence="1">The sequence shown here is derived from an EMBL/GenBank/DDBJ whole genome shotgun (WGS) entry which is preliminary data.</text>
</comment>
<evidence type="ECO:0008006" key="3">
    <source>
        <dbReference type="Google" id="ProtNLM"/>
    </source>
</evidence>
<accession>A0A501PHB3</accession>
<dbReference type="EMBL" id="VFIY01000014">
    <property type="protein sequence ID" value="TPD59422.1"/>
    <property type="molecule type" value="Genomic_DNA"/>
</dbReference>
<keyword evidence="2" id="KW-1185">Reference proteome</keyword>
<evidence type="ECO:0000313" key="2">
    <source>
        <dbReference type="Proteomes" id="UP000319148"/>
    </source>
</evidence>
<dbReference type="RefSeq" id="WP_139941085.1">
    <property type="nucleotide sequence ID" value="NZ_JBHSYP010000006.1"/>
</dbReference>
<organism evidence="1 2">
    <name type="scientific">Emcibacter nanhaiensis</name>
    <dbReference type="NCBI Taxonomy" id="1505037"/>
    <lineage>
        <taxon>Bacteria</taxon>
        <taxon>Pseudomonadati</taxon>
        <taxon>Pseudomonadota</taxon>
        <taxon>Alphaproteobacteria</taxon>
        <taxon>Emcibacterales</taxon>
        <taxon>Emcibacteraceae</taxon>
        <taxon>Emcibacter</taxon>
    </lineage>
</organism>
<dbReference type="AlphaFoldDB" id="A0A501PHB3"/>
<sequence length="115" mass="13550">MLNEHDLLSLREKVLMAMDTTLPLHEFLEHSFGIWSTLMRLGLDKDEDLNYLQELDSDLDSFPIGPIRKFWNADALAKEDQKIENLYSDVKDELPKIYNIILGKIDRELERFNQL</sequence>